<dbReference type="CDD" id="cd04647">
    <property type="entry name" value="LbH_MAT_like"/>
    <property type="match status" value="1"/>
</dbReference>
<evidence type="ECO:0000256" key="4">
    <source>
        <dbReference type="ARBA" id="ARBA00023315"/>
    </source>
</evidence>
<organism evidence="6 7">
    <name type="scientific">Vogesella indigofera</name>
    <name type="common">Pseudomonas indigofera</name>
    <dbReference type="NCBI Taxonomy" id="45465"/>
    <lineage>
        <taxon>Bacteria</taxon>
        <taxon>Pseudomonadati</taxon>
        <taxon>Pseudomonadota</taxon>
        <taxon>Betaproteobacteria</taxon>
        <taxon>Neisseriales</taxon>
        <taxon>Chromobacteriaceae</taxon>
        <taxon>Vogesella</taxon>
    </lineage>
</organism>
<name>A0A495BLJ8_VOGIN</name>
<dbReference type="InterPro" id="IPR018357">
    <property type="entry name" value="Hexapep_transf_CS"/>
</dbReference>
<reference evidence="6 7" key="1">
    <citation type="submission" date="2018-10" db="EMBL/GenBank/DDBJ databases">
        <title>Genomic Encyclopedia of Type Strains, Phase IV (KMG-IV): sequencing the most valuable type-strain genomes for metagenomic binning, comparative biology and taxonomic classification.</title>
        <authorList>
            <person name="Goeker M."/>
        </authorList>
    </citation>
    <scope>NUCLEOTIDE SEQUENCE [LARGE SCALE GENOMIC DNA]</scope>
    <source>
        <strain evidence="6 7">DSM 3303</strain>
    </source>
</reference>
<comment type="similarity">
    <text evidence="1">Belongs to the transferase hexapeptide repeat family.</text>
</comment>
<keyword evidence="2 6" id="KW-0808">Transferase</keyword>
<keyword evidence="3" id="KW-0677">Repeat</keyword>
<comment type="caution">
    <text evidence="6">The sequence shown here is derived from an EMBL/GenBank/DDBJ whole genome shotgun (WGS) entry which is preliminary data.</text>
</comment>
<evidence type="ECO:0000256" key="3">
    <source>
        <dbReference type="ARBA" id="ARBA00022737"/>
    </source>
</evidence>
<feature type="signal peptide" evidence="5">
    <location>
        <begin position="1"/>
        <end position="22"/>
    </location>
</feature>
<dbReference type="PANTHER" id="PTHR43300">
    <property type="entry name" value="ACETYLTRANSFERASE"/>
    <property type="match status" value="1"/>
</dbReference>
<evidence type="ECO:0000256" key="5">
    <source>
        <dbReference type="SAM" id="SignalP"/>
    </source>
</evidence>
<accession>A0A495BLJ8</accession>
<dbReference type="Pfam" id="PF00132">
    <property type="entry name" value="Hexapep"/>
    <property type="match status" value="1"/>
</dbReference>
<evidence type="ECO:0000256" key="2">
    <source>
        <dbReference type="ARBA" id="ARBA00022679"/>
    </source>
</evidence>
<dbReference type="InterPro" id="IPR001451">
    <property type="entry name" value="Hexapep"/>
</dbReference>
<dbReference type="AlphaFoldDB" id="A0A495BLJ8"/>
<keyword evidence="4" id="KW-0012">Acyltransferase</keyword>
<dbReference type="InterPro" id="IPR050179">
    <property type="entry name" value="Trans_hexapeptide_repeat"/>
</dbReference>
<dbReference type="SUPFAM" id="SSF51161">
    <property type="entry name" value="Trimeric LpxA-like enzymes"/>
    <property type="match status" value="1"/>
</dbReference>
<sequence>MFKRVLLLLWRQWLVWRGARLAASARVNPSVSVVPAALQLGEHARLYWGGEVLTHGAGRLVLGAHSHIAPHFYCLIGGNRLQIGARVAIGPRCMLFCHSNAIPADVTATAFVDCHTDGDIRIGNNVFIGAGVIVLPGAVIGDNVVVAAGSVVKGELAPGGLYAGQPARKVKALC</sequence>
<evidence type="ECO:0000313" key="7">
    <source>
        <dbReference type="Proteomes" id="UP000279384"/>
    </source>
</evidence>
<dbReference type="PANTHER" id="PTHR43300:SF11">
    <property type="entry name" value="ACETYLTRANSFERASE RV3034C-RELATED"/>
    <property type="match status" value="1"/>
</dbReference>
<dbReference type="Proteomes" id="UP000279384">
    <property type="component" value="Unassembled WGS sequence"/>
</dbReference>
<feature type="chain" id="PRO_5019788817" evidence="5">
    <location>
        <begin position="23"/>
        <end position="174"/>
    </location>
</feature>
<evidence type="ECO:0000313" key="6">
    <source>
        <dbReference type="EMBL" id="RKQ62059.1"/>
    </source>
</evidence>
<protein>
    <submittedName>
        <fullName evidence="6">Galactoside O-acetyltransferase</fullName>
    </submittedName>
</protein>
<keyword evidence="5" id="KW-0732">Signal</keyword>
<dbReference type="PROSITE" id="PS00101">
    <property type="entry name" value="HEXAPEP_TRANSFERASES"/>
    <property type="match status" value="1"/>
</dbReference>
<dbReference type="InterPro" id="IPR011004">
    <property type="entry name" value="Trimer_LpxA-like_sf"/>
</dbReference>
<dbReference type="EMBL" id="RBID01000003">
    <property type="protein sequence ID" value="RKQ62059.1"/>
    <property type="molecule type" value="Genomic_DNA"/>
</dbReference>
<evidence type="ECO:0000256" key="1">
    <source>
        <dbReference type="ARBA" id="ARBA00007274"/>
    </source>
</evidence>
<proteinExistence type="inferred from homology"/>
<gene>
    <name evidence="6" type="ORF">C8E02_0285</name>
</gene>
<dbReference type="Gene3D" id="2.160.10.10">
    <property type="entry name" value="Hexapeptide repeat proteins"/>
    <property type="match status" value="1"/>
</dbReference>
<dbReference type="GO" id="GO:0016746">
    <property type="term" value="F:acyltransferase activity"/>
    <property type="evidence" value="ECO:0007669"/>
    <property type="project" value="UniProtKB-KW"/>
</dbReference>
<dbReference type="RefSeq" id="WP_120809378.1">
    <property type="nucleotide sequence ID" value="NZ_RBID01000003.1"/>
</dbReference>